<dbReference type="EMBL" id="JBFOLJ010000010">
    <property type="protein sequence ID" value="KAL2503170.1"/>
    <property type="molecule type" value="Genomic_DNA"/>
</dbReference>
<proteinExistence type="predicted"/>
<dbReference type="Proteomes" id="UP001604277">
    <property type="component" value="Unassembled WGS sequence"/>
</dbReference>
<protein>
    <submittedName>
        <fullName evidence="2">Ankyrin repeat family protein/regulator of chromosome condensation (RCC1) family protein</fullName>
    </submittedName>
</protein>
<reference evidence="3" key="1">
    <citation type="submission" date="2024-07" db="EMBL/GenBank/DDBJ databases">
        <title>Two chromosome-level genome assemblies of Korean endemic species Abeliophyllum distichum and Forsythia ovata (Oleaceae).</title>
        <authorList>
            <person name="Jang H."/>
        </authorList>
    </citation>
    <scope>NUCLEOTIDE SEQUENCE [LARGE SCALE GENOMIC DNA]</scope>
</reference>
<evidence type="ECO:0000256" key="1">
    <source>
        <dbReference type="SAM" id="MobiDB-lite"/>
    </source>
</evidence>
<feature type="compositionally biased region" description="Polar residues" evidence="1">
    <location>
        <begin position="52"/>
        <end position="70"/>
    </location>
</feature>
<accession>A0ABD1SR27</accession>
<organism evidence="2 3">
    <name type="scientific">Forsythia ovata</name>
    <dbReference type="NCBI Taxonomy" id="205694"/>
    <lineage>
        <taxon>Eukaryota</taxon>
        <taxon>Viridiplantae</taxon>
        <taxon>Streptophyta</taxon>
        <taxon>Embryophyta</taxon>
        <taxon>Tracheophyta</taxon>
        <taxon>Spermatophyta</taxon>
        <taxon>Magnoliopsida</taxon>
        <taxon>eudicotyledons</taxon>
        <taxon>Gunneridae</taxon>
        <taxon>Pentapetalae</taxon>
        <taxon>asterids</taxon>
        <taxon>lamiids</taxon>
        <taxon>Lamiales</taxon>
        <taxon>Oleaceae</taxon>
        <taxon>Forsythieae</taxon>
        <taxon>Forsythia</taxon>
    </lineage>
</organism>
<sequence>MVPGRTTPVSEGERNTPPWAASGTPPSLSRPSLRDIQLQQGKQHGISHSPKTRTTGFSVMSGQGSPSESVGVNRWFKPEIDAPSSIRSIQIEERAMKDLKRFYSSVRILSPVFDSNVVQHNYASLHDQCAEASRMAPPNAQA</sequence>
<evidence type="ECO:0000313" key="2">
    <source>
        <dbReference type="EMBL" id="KAL2503170.1"/>
    </source>
</evidence>
<comment type="caution">
    <text evidence="2">The sequence shown here is derived from an EMBL/GenBank/DDBJ whole genome shotgun (WGS) entry which is preliminary data.</text>
</comment>
<evidence type="ECO:0000313" key="3">
    <source>
        <dbReference type="Proteomes" id="UP001604277"/>
    </source>
</evidence>
<dbReference type="AlphaFoldDB" id="A0ABD1SR27"/>
<feature type="region of interest" description="Disordered" evidence="1">
    <location>
        <begin position="1"/>
        <end position="72"/>
    </location>
</feature>
<gene>
    <name evidence="2" type="ORF">Fot_37018</name>
</gene>
<name>A0ABD1SR27_9LAMI</name>
<keyword evidence="3" id="KW-1185">Reference proteome</keyword>